<comment type="caution">
    <text evidence="1">The sequence shown here is derived from an EMBL/GenBank/DDBJ whole genome shotgun (WGS) entry which is preliminary data.</text>
</comment>
<sequence length="46" mass="4713">MAAFWMPLTANGQFKSAPRLLSGATGMCSRRTMAGAFSTGSRGCGA</sequence>
<accession>A0ABN0FN24</accession>
<protein>
    <submittedName>
        <fullName evidence="1">Uncharacterized protein</fullName>
    </submittedName>
</protein>
<dbReference type="Proteomes" id="UP000004980">
    <property type="component" value="Unassembled WGS sequence"/>
</dbReference>
<dbReference type="EMBL" id="AKAU01000083">
    <property type="protein sequence ID" value="EIN00105.1"/>
    <property type="molecule type" value="Genomic_DNA"/>
</dbReference>
<evidence type="ECO:0000313" key="2">
    <source>
        <dbReference type="Proteomes" id="UP000004980"/>
    </source>
</evidence>
<name>A0ABN0FN24_9BURK</name>
<proteinExistence type="predicted"/>
<keyword evidence="2" id="KW-1185">Reference proteome</keyword>
<evidence type="ECO:0000313" key="1">
    <source>
        <dbReference type="EMBL" id="EIN00105.1"/>
    </source>
</evidence>
<gene>
    <name evidence="1" type="ORF">WQE_15769</name>
</gene>
<reference evidence="1 2" key="1">
    <citation type="journal article" date="2012" name="J. Bacteriol.">
        <title>Draft Genome Sequence of the Soil Bacterium Burkholderia terrae Strain BS001, Which Interacts with Fungal Surface Structures.</title>
        <authorList>
            <person name="Nazir R."/>
            <person name="Hansen M.A."/>
            <person name="Sorensen S."/>
            <person name="van Elsas J.D."/>
        </authorList>
    </citation>
    <scope>NUCLEOTIDE SEQUENCE [LARGE SCALE GENOMIC DNA]</scope>
    <source>
        <strain evidence="1 2">BS001</strain>
    </source>
</reference>
<organism evidence="1 2">
    <name type="scientific">Paraburkholderia hospita</name>
    <dbReference type="NCBI Taxonomy" id="169430"/>
    <lineage>
        <taxon>Bacteria</taxon>
        <taxon>Pseudomonadati</taxon>
        <taxon>Pseudomonadota</taxon>
        <taxon>Betaproteobacteria</taxon>
        <taxon>Burkholderiales</taxon>
        <taxon>Burkholderiaceae</taxon>
        <taxon>Paraburkholderia</taxon>
    </lineage>
</organism>